<feature type="region of interest" description="Disordered" evidence="1">
    <location>
        <begin position="263"/>
        <end position="340"/>
    </location>
</feature>
<feature type="region of interest" description="Disordered" evidence="1">
    <location>
        <begin position="397"/>
        <end position="417"/>
    </location>
</feature>
<protein>
    <recommendedName>
        <fullName evidence="3">DUF5666 domain-containing protein</fullName>
    </recommendedName>
</protein>
<dbReference type="InterPro" id="IPR043724">
    <property type="entry name" value="DUF5666"/>
</dbReference>
<keyword evidence="5" id="KW-1185">Reference proteome</keyword>
<dbReference type="Proteomes" id="UP000182427">
    <property type="component" value="Chromosome I"/>
</dbReference>
<feature type="chain" id="PRO_5009241843" description="DUF5666 domain-containing protein" evidence="2">
    <location>
        <begin position="42"/>
        <end position="417"/>
    </location>
</feature>
<evidence type="ECO:0000259" key="3">
    <source>
        <dbReference type="Pfam" id="PF18914"/>
    </source>
</evidence>
<feature type="signal peptide" evidence="2">
    <location>
        <begin position="1"/>
        <end position="41"/>
    </location>
</feature>
<proteinExistence type="predicted"/>
<evidence type="ECO:0000256" key="1">
    <source>
        <dbReference type="SAM" id="MobiDB-lite"/>
    </source>
</evidence>
<feature type="compositionally biased region" description="Gly residues" evidence="1">
    <location>
        <begin position="405"/>
        <end position="417"/>
    </location>
</feature>
<feature type="compositionally biased region" description="Pro residues" evidence="1">
    <location>
        <begin position="307"/>
        <end position="322"/>
    </location>
</feature>
<evidence type="ECO:0000313" key="4">
    <source>
        <dbReference type="EMBL" id="SDF52660.1"/>
    </source>
</evidence>
<name>A0A1G7LUN0_9BACT</name>
<dbReference type="AlphaFoldDB" id="A0A1G7LUN0"/>
<organism evidence="4 5">
    <name type="scientific">Terriglobus roseus</name>
    <dbReference type="NCBI Taxonomy" id="392734"/>
    <lineage>
        <taxon>Bacteria</taxon>
        <taxon>Pseudomonadati</taxon>
        <taxon>Acidobacteriota</taxon>
        <taxon>Terriglobia</taxon>
        <taxon>Terriglobales</taxon>
        <taxon>Acidobacteriaceae</taxon>
        <taxon>Terriglobus</taxon>
    </lineage>
</organism>
<sequence>MNHRRTQSGTLQTISRKLALAAVMGAAIAPLALTSVAIAQAAPAAGRVLGTVKTISGNTLTVAPDGGAAPTTVTVGDGARIQQSADMKTVSAATLDQLAVGDRVLATGTPGDGGALTATRLIMIKSAAIAQRNAASQADWAKRGSGGIVKSVDAGANTIAISSGKKDVTVTTTGSTIYRRYAPGSVKFEEAQPSTLAAIQSGDQLRVRGDKSPDGANITADEIVSGTFKNLSGTIVSINASANSLVIKDLATKKNETVIVSDGSDLHAMPPEMAARFGSGGAAGARRAGGGEGVPAGGGQAGAERPAGPPAGGPPSGGPPSGGPGGQGGFGGRPGGGRAADLATMIPRLPKTTLAALKPGEALMIVASGNGNAGPFTAITLLSGVEPLLTGPAASEMTISPWSLGSGGGEGGGGGPQ</sequence>
<accession>A0A1G7LUN0</accession>
<evidence type="ECO:0000256" key="2">
    <source>
        <dbReference type="SAM" id="SignalP"/>
    </source>
</evidence>
<gene>
    <name evidence="4" type="ORF">SAMN05444167_2619</name>
</gene>
<feature type="compositionally biased region" description="Gly residues" evidence="1">
    <location>
        <begin position="278"/>
        <end position="301"/>
    </location>
</feature>
<evidence type="ECO:0000313" key="5">
    <source>
        <dbReference type="Proteomes" id="UP000182427"/>
    </source>
</evidence>
<feature type="domain" description="DUF5666" evidence="3">
    <location>
        <begin position="147"/>
        <end position="223"/>
    </location>
</feature>
<keyword evidence="2" id="KW-0732">Signal</keyword>
<feature type="domain" description="DUF5666" evidence="3">
    <location>
        <begin position="50"/>
        <end position="120"/>
    </location>
</feature>
<dbReference type="Pfam" id="PF18914">
    <property type="entry name" value="DUF5666"/>
    <property type="match status" value="2"/>
</dbReference>
<feature type="compositionally biased region" description="Gly residues" evidence="1">
    <location>
        <begin position="323"/>
        <end position="338"/>
    </location>
</feature>
<reference evidence="5" key="1">
    <citation type="submission" date="2016-10" db="EMBL/GenBank/DDBJ databases">
        <authorList>
            <person name="Varghese N."/>
            <person name="Submissions S."/>
        </authorList>
    </citation>
    <scope>NUCLEOTIDE SEQUENCE [LARGE SCALE GENOMIC DNA]</scope>
    <source>
        <strain evidence="5">GAS232</strain>
    </source>
</reference>
<dbReference type="RefSeq" id="WP_231966477.1">
    <property type="nucleotide sequence ID" value="NZ_LT629690.1"/>
</dbReference>
<dbReference type="EMBL" id="LT629690">
    <property type="protein sequence ID" value="SDF52660.1"/>
    <property type="molecule type" value="Genomic_DNA"/>
</dbReference>